<dbReference type="InterPro" id="IPR014883">
    <property type="entry name" value="VRR_NUC"/>
</dbReference>
<gene>
    <name evidence="5" type="ORF">EV209_1053</name>
</gene>
<dbReference type="GO" id="GO:0004518">
    <property type="term" value="F:nuclease activity"/>
    <property type="evidence" value="ECO:0007669"/>
    <property type="project" value="UniProtKB-KW"/>
</dbReference>
<dbReference type="GO" id="GO:0003676">
    <property type="term" value="F:nucleic acid binding"/>
    <property type="evidence" value="ECO:0007669"/>
    <property type="project" value="InterPro"/>
</dbReference>
<evidence type="ECO:0000256" key="2">
    <source>
        <dbReference type="ARBA" id="ARBA00022722"/>
    </source>
</evidence>
<organism evidence="5 6">
    <name type="scientific">Cuneatibacter caecimuris</name>
    <dbReference type="NCBI Taxonomy" id="1796618"/>
    <lineage>
        <taxon>Bacteria</taxon>
        <taxon>Bacillati</taxon>
        <taxon>Bacillota</taxon>
        <taxon>Clostridia</taxon>
        <taxon>Lachnospirales</taxon>
        <taxon>Lachnospiraceae</taxon>
        <taxon>Cuneatibacter</taxon>
    </lineage>
</organism>
<evidence type="ECO:0000256" key="1">
    <source>
        <dbReference type="ARBA" id="ARBA00001946"/>
    </source>
</evidence>
<reference evidence="5 6" key="1">
    <citation type="submission" date="2019-02" db="EMBL/GenBank/DDBJ databases">
        <title>Genomic Encyclopedia of Type Strains, Phase IV (KMG-IV): sequencing the most valuable type-strain genomes for metagenomic binning, comparative biology and taxonomic classification.</title>
        <authorList>
            <person name="Goeker M."/>
        </authorList>
    </citation>
    <scope>NUCLEOTIDE SEQUENCE [LARGE SCALE GENOMIC DNA]</scope>
    <source>
        <strain evidence="5 6">DSM 29486</strain>
    </source>
</reference>
<dbReference type="RefSeq" id="WP_130433706.1">
    <property type="nucleotide sequence ID" value="NZ_SGXF01000001.1"/>
</dbReference>
<evidence type="ECO:0000256" key="3">
    <source>
        <dbReference type="ARBA" id="ARBA00022801"/>
    </source>
</evidence>
<evidence type="ECO:0000313" key="6">
    <source>
        <dbReference type="Proteomes" id="UP000292927"/>
    </source>
</evidence>
<dbReference type="EMBL" id="SGXF01000001">
    <property type="protein sequence ID" value="RZT02923.1"/>
    <property type="molecule type" value="Genomic_DNA"/>
</dbReference>
<dbReference type="GO" id="GO:0016788">
    <property type="term" value="F:hydrolase activity, acting on ester bonds"/>
    <property type="evidence" value="ECO:0007669"/>
    <property type="project" value="InterPro"/>
</dbReference>
<feature type="domain" description="VRR-NUC" evidence="4">
    <location>
        <begin position="1"/>
        <end position="81"/>
    </location>
</feature>
<keyword evidence="2" id="KW-0540">Nuclease</keyword>
<accession>A0A4Q7PPW5</accession>
<dbReference type="Proteomes" id="UP000292927">
    <property type="component" value="Unassembled WGS sequence"/>
</dbReference>
<evidence type="ECO:0000313" key="5">
    <source>
        <dbReference type="EMBL" id="RZT02923.1"/>
    </source>
</evidence>
<comment type="cofactor">
    <cofactor evidence="1">
        <name>Mg(2+)</name>
        <dbReference type="ChEBI" id="CHEBI:18420"/>
    </cofactor>
</comment>
<dbReference type="Gene3D" id="3.40.1350.10">
    <property type="match status" value="1"/>
</dbReference>
<dbReference type="SMART" id="SM00990">
    <property type="entry name" value="VRR_NUC"/>
    <property type="match status" value="1"/>
</dbReference>
<keyword evidence="3" id="KW-0378">Hydrolase</keyword>
<evidence type="ECO:0000259" key="4">
    <source>
        <dbReference type="SMART" id="SM00990"/>
    </source>
</evidence>
<dbReference type="InterPro" id="IPR011856">
    <property type="entry name" value="tRNA_endonuc-like_dom_sf"/>
</dbReference>
<dbReference type="Pfam" id="PF08774">
    <property type="entry name" value="VRR_NUC"/>
    <property type="match status" value="1"/>
</dbReference>
<keyword evidence="6" id="KW-1185">Reference proteome</keyword>
<comment type="caution">
    <text evidence="5">The sequence shown here is derived from an EMBL/GenBank/DDBJ whole genome shotgun (WGS) entry which is preliminary data.</text>
</comment>
<protein>
    <recommendedName>
        <fullName evidence="4">VRR-NUC domain-containing protein</fullName>
    </recommendedName>
</protein>
<name>A0A4Q7PPW5_9FIRM</name>
<proteinExistence type="predicted"/>
<dbReference type="AlphaFoldDB" id="A0A4Q7PPW5"/>
<sequence length="108" mass="12684">MLEKDIEAWLNKKVKDLGGISYKFVSPNNPGVPDRIYIFPEGRIYFVELKTEIGRLSNIQKWQRQRLRDMGCRFHLVKGMSQAKEFIKELESEIHTARVSELCQTKIN</sequence>
<dbReference type="OrthoDB" id="6706702at2"/>